<reference evidence="1 2" key="1">
    <citation type="journal article" date="2012" name="ISME J.">
        <title>Nitrification expanded: discovery, physiology and genomics of a nitrite-oxidizing bacterium from the phylum Chloroflexi.</title>
        <authorList>
            <person name="Sorokin D.Y."/>
            <person name="Lucker S."/>
            <person name="Vejmelkova D."/>
            <person name="Kostrikina N.A."/>
            <person name="Kleerebezem R."/>
            <person name="Rijpstra W.I."/>
            <person name="Damste J.S."/>
            <person name="Le Paslier D."/>
            <person name="Muyzer G."/>
            <person name="Wagner M."/>
            <person name="van Loosdrecht M.C."/>
            <person name="Daims H."/>
        </authorList>
    </citation>
    <scope>NUCLEOTIDE SEQUENCE [LARGE SCALE GENOMIC DNA]</scope>
    <source>
        <strain evidence="2">none</strain>
    </source>
</reference>
<organism evidence="1 2">
    <name type="scientific">Nitrolancea hollandica Lb</name>
    <dbReference type="NCBI Taxonomy" id="1129897"/>
    <lineage>
        <taxon>Bacteria</taxon>
        <taxon>Pseudomonadati</taxon>
        <taxon>Thermomicrobiota</taxon>
        <taxon>Thermomicrobia</taxon>
        <taxon>Sphaerobacterales</taxon>
        <taxon>Sphaerobacterineae</taxon>
        <taxon>Sphaerobacteraceae</taxon>
        <taxon>Nitrolancea</taxon>
    </lineage>
</organism>
<name>I4EI68_9BACT</name>
<sequence length="67" mass="7193">MFFYHEVPDQNAVQPVSAGFVILARSVYRRANPPMAMHGSNSFLYGTLSAAGREAGGVAVSTTFGRE</sequence>
<comment type="caution">
    <text evidence="1">The sequence shown here is derived from an EMBL/GenBank/DDBJ whole genome shotgun (WGS) entry which is preliminary data.</text>
</comment>
<proteinExistence type="predicted"/>
<accession>I4EI68</accession>
<evidence type="ECO:0000313" key="1">
    <source>
        <dbReference type="EMBL" id="CCF84380.1"/>
    </source>
</evidence>
<dbReference type="Proteomes" id="UP000004221">
    <property type="component" value="Unassembled WGS sequence"/>
</dbReference>
<protein>
    <submittedName>
        <fullName evidence="1">Uncharacterized protein</fullName>
    </submittedName>
</protein>
<keyword evidence="2" id="KW-1185">Reference proteome</keyword>
<gene>
    <name evidence="1" type="ORF">NITHO_3350011</name>
</gene>
<dbReference type="AlphaFoldDB" id="I4EI68"/>
<dbReference type="EMBL" id="CAGS01000263">
    <property type="protein sequence ID" value="CCF84380.1"/>
    <property type="molecule type" value="Genomic_DNA"/>
</dbReference>
<evidence type="ECO:0000313" key="2">
    <source>
        <dbReference type="Proteomes" id="UP000004221"/>
    </source>
</evidence>